<dbReference type="GO" id="GO:0005524">
    <property type="term" value="F:ATP binding"/>
    <property type="evidence" value="ECO:0007669"/>
    <property type="project" value="InterPro"/>
</dbReference>
<gene>
    <name evidence="3" type="ORF">TPC1_12293</name>
</gene>
<sequence length="281" mass="31983">FESVQQILQILNVAQQNRQSTATQRNVRSSRSHAVLRITAKNELCRVAESGEFYIIDLAGAEGAGDRTEHDRALIKQSAEINSSLMNLKSCLMNRMLASSREGEKRYVHIPYRNSKLTLLLKDQFELASRRNTHLTIIATITPLEQDAKQSIITLRYVAGMKVAVQNAKVIQQDPKNPVNWSVEQVNKFIAEASSGRITPESICGDGMSGVMLCKMSEVEFIQRAISNPKIDEKAAKLIYLQLWNKIIDGKEKIRNEMKKPMITKQMKQKQDEEYMKEMIR</sequence>
<dbReference type="PANTHER" id="PTHR24115:SF799">
    <property type="entry name" value="KINESIN-LIKE PROTEIN"/>
    <property type="match status" value="1"/>
</dbReference>
<proteinExistence type="inferred from homology"/>
<dbReference type="GO" id="GO:0005871">
    <property type="term" value="C:kinesin complex"/>
    <property type="evidence" value="ECO:0007669"/>
    <property type="project" value="TreeGrafter"/>
</dbReference>
<dbReference type="GO" id="GO:0003777">
    <property type="term" value="F:microtubule motor activity"/>
    <property type="evidence" value="ECO:0007669"/>
    <property type="project" value="InterPro"/>
</dbReference>
<reference evidence="3" key="1">
    <citation type="submission" date="2015-07" db="EMBL/GenBank/DDBJ databases">
        <title>Adaptation to a free-living lifestyle via gene acquisitions in the diplomonad Trepomonas sp. PC1.</title>
        <authorList>
            <person name="Xu F."/>
            <person name="Jerlstrom-Hultqvist J."/>
            <person name="Kolisko M."/>
            <person name="Simpson A.G.B."/>
            <person name="Roger A.J."/>
            <person name="Svard S.G."/>
            <person name="Andersson J.O."/>
        </authorList>
    </citation>
    <scope>NUCLEOTIDE SEQUENCE</scope>
    <source>
        <strain evidence="3">PC1</strain>
    </source>
</reference>
<dbReference type="InterPro" id="IPR027640">
    <property type="entry name" value="Kinesin-like_fam"/>
</dbReference>
<dbReference type="InterPro" id="IPR001752">
    <property type="entry name" value="Kinesin_motor_dom"/>
</dbReference>
<dbReference type="PROSITE" id="PS50067">
    <property type="entry name" value="KINESIN_MOTOR_2"/>
    <property type="match status" value="1"/>
</dbReference>
<dbReference type="GO" id="GO:0007018">
    <property type="term" value="P:microtubule-based movement"/>
    <property type="evidence" value="ECO:0007669"/>
    <property type="project" value="InterPro"/>
</dbReference>
<dbReference type="InterPro" id="IPR036961">
    <property type="entry name" value="Kinesin_motor_dom_sf"/>
</dbReference>
<dbReference type="GO" id="GO:0016887">
    <property type="term" value="F:ATP hydrolysis activity"/>
    <property type="evidence" value="ECO:0007669"/>
    <property type="project" value="TreeGrafter"/>
</dbReference>
<feature type="non-terminal residue" evidence="3">
    <location>
        <position position="1"/>
    </location>
</feature>
<evidence type="ECO:0000313" key="3">
    <source>
        <dbReference type="EMBL" id="JAP94887.1"/>
    </source>
</evidence>
<accession>A0A146KEH3</accession>
<comment type="similarity">
    <text evidence="1">Belongs to the TRAFAC class myosin-kinesin ATPase superfamily. Kinesin family.</text>
</comment>
<protein>
    <submittedName>
        <fullName evidence="3">MCAK-like kinesin, putative</fullName>
    </submittedName>
</protein>
<dbReference type="GO" id="GO:0008017">
    <property type="term" value="F:microtubule binding"/>
    <property type="evidence" value="ECO:0007669"/>
    <property type="project" value="InterPro"/>
</dbReference>
<dbReference type="InterPro" id="IPR027417">
    <property type="entry name" value="P-loop_NTPase"/>
</dbReference>
<dbReference type="Gene3D" id="1.10.150.50">
    <property type="entry name" value="Transcription Factor, Ets-1"/>
    <property type="match status" value="1"/>
</dbReference>
<dbReference type="Pfam" id="PF00225">
    <property type="entry name" value="Kinesin"/>
    <property type="match status" value="1"/>
</dbReference>
<dbReference type="Gene3D" id="3.40.850.10">
    <property type="entry name" value="Kinesin motor domain"/>
    <property type="match status" value="1"/>
</dbReference>
<dbReference type="AlphaFoldDB" id="A0A146KEH3"/>
<dbReference type="EMBL" id="GDID01001719">
    <property type="protein sequence ID" value="JAP94887.1"/>
    <property type="molecule type" value="Transcribed_RNA"/>
</dbReference>
<dbReference type="InterPro" id="IPR013761">
    <property type="entry name" value="SAM/pointed_sf"/>
</dbReference>
<feature type="non-terminal residue" evidence="3">
    <location>
        <position position="281"/>
    </location>
</feature>
<dbReference type="SUPFAM" id="SSF52540">
    <property type="entry name" value="P-loop containing nucleoside triphosphate hydrolases"/>
    <property type="match status" value="1"/>
</dbReference>
<dbReference type="PANTHER" id="PTHR24115">
    <property type="entry name" value="KINESIN-RELATED"/>
    <property type="match status" value="1"/>
</dbReference>
<organism evidence="3">
    <name type="scientific">Trepomonas sp. PC1</name>
    <dbReference type="NCBI Taxonomy" id="1076344"/>
    <lineage>
        <taxon>Eukaryota</taxon>
        <taxon>Metamonada</taxon>
        <taxon>Diplomonadida</taxon>
        <taxon>Hexamitidae</taxon>
        <taxon>Hexamitinae</taxon>
        <taxon>Trepomonas</taxon>
    </lineage>
</organism>
<evidence type="ECO:0000256" key="1">
    <source>
        <dbReference type="PROSITE-ProRule" id="PRU00283"/>
    </source>
</evidence>
<feature type="domain" description="Kinesin motor" evidence="2">
    <location>
        <begin position="1"/>
        <end position="164"/>
    </location>
</feature>
<dbReference type="GO" id="GO:0005874">
    <property type="term" value="C:microtubule"/>
    <property type="evidence" value="ECO:0007669"/>
    <property type="project" value="TreeGrafter"/>
</dbReference>
<dbReference type="SUPFAM" id="SSF47769">
    <property type="entry name" value="SAM/Pointed domain"/>
    <property type="match status" value="1"/>
</dbReference>
<name>A0A146KEH3_9EUKA</name>
<comment type="caution">
    <text evidence="1">Lacks conserved residue(s) required for the propagation of feature annotation.</text>
</comment>
<dbReference type="SMART" id="SM00129">
    <property type="entry name" value="KISc"/>
    <property type="match status" value="1"/>
</dbReference>
<dbReference type="PRINTS" id="PR00380">
    <property type="entry name" value="KINESINHEAVY"/>
</dbReference>
<evidence type="ECO:0000259" key="2">
    <source>
        <dbReference type="PROSITE" id="PS50067"/>
    </source>
</evidence>